<sequence length="446" mass="51138">MVHQFSTVIFLGPGNDLCPLITKKLPKFSLPVLNESLLDLNIKWIDPISDKIFIVVLEELKDLVKNIVENPKIEIITYQDYEGTYTVLREISSKLKDDVAIFKGDLIAKIDAVQISEKYWVSKNFLTVFAKKKKGIDLVGFKDNKLMYYHHDTTTFKGISNKMILNNNKISFSTKNEMLQLYFLNKKHLNYDYDEFSFQTDILPLIVSRLKDTQPIEMAIFDENEILQIRSLKTYMDANFSFKNEREFDVYTENSSELCSEYINKNRVSFKGHKNESNTVTGTNLVVGENSKITNSVIGKNVTIGINTKIKNSIIMDSVKIGSNCFFENCIVGHKAVVCDQVNITNCQISYGYQFEGPIKAKKRGFIKFDPEDDKNVEVIGFTTKYLFEDRDQENAKIQDCKKSENEENADNKNVLDICKSKNIGLVDFIEPVDLSSNDSQQKCDK</sequence>
<dbReference type="Proteomes" id="UP000003163">
    <property type="component" value="Unassembled WGS sequence"/>
</dbReference>
<dbReference type="InParanoid" id="J9D8E8"/>
<evidence type="ECO:0000256" key="2">
    <source>
        <dbReference type="ARBA" id="ARBA00007878"/>
    </source>
</evidence>
<dbReference type="Gene3D" id="2.160.10.10">
    <property type="entry name" value="Hexapeptide repeat proteins"/>
    <property type="match status" value="1"/>
</dbReference>
<dbReference type="VEuPathDB" id="MicrosporidiaDB:EDEG_01923"/>
<keyword evidence="5" id="KW-0648">Protein biosynthesis</keyword>
<dbReference type="GO" id="GO:0005829">
    <property type="term" value="C:cytosol"/>
    <property type="evidence" value="ECO:0007669"/>
    <property type="project" value="UniProtKB-SubCell"/>
</dbReference>
<evidence type="ECO:0000256" key="1">
    <source>
        <dbReference type="ARBA" id="ARBA00004514"/>
    </source>
</evidence>
<dbReference type="GO" id="GO:0005085">
    <property type="term" value="F:guanyl-nucleotide exchange factor activity"/>
    <property type="evidence" value="ECO:0007669"/>
    <property type="project" value="TreeGrafter"/>
</dbReference>
<dbReference type="SUPFAM" id="SSF53448">
    <property type="entry name" value="Nucleotide-diphospho-sugar transferases"/>
    <property type="match status" value="1"/>
</dbReference>
<dbReference type="Pfam" id="PF25084">
    <property type="entry name" value="LbH_EIF2B"/>
    <property type="match status" value="1"/>
</dbReference>
<dbReference type="AlphaFoldDB" id="J9D8E8"/>
<proteinExistence type="inferred from homology"/>
<dbReference type="EMBL" id="AFBI03000030">
    <property type="protein sequence ID" value="EJW03794.1"/>
    <property type="molecule type" value="Genomic_DNA"/>
</dbReference>
<dbReference type="GO" id="GO:0003743">
    <property type="term" value="F:translation initiation factor activity"/>
    <property type="evidence" value="ECO:0007669"/>
    <property type="project" value="UniProtKB-KW"/>
</dbReference>
<evidence type="ECO:0000256" key="7">
    <source>
        <dbReference type="ARBA" id="ARBA00044229"/>
    </source>
</evidence>
<keyword evidence="3" id="KW-0963">Cytoplasm</keyword>
<dbReference type="InterPro" id="IPR029044">
    <property type="entry name" value="Nucleotide-diphossugar_trans"/>
</dbReference>
<comment type="subcellular location">
    <subcellularLocation>
        <location evidence="1">Cytoplasm</location>
        <location evidence="1">Cytosol</location>
    </subcellularLocation>
</comment>
<dbReference type="PANTHER" id="PTHR45989:SF1">
    <property type="entry name" value="TRANSLATION INITIATION FACTOR EIF-2B SUBUNIT GAMMA"/>
    <property type="match status" value="1"/>
</dbReference>
<evidence type="ECO:0000256" key="6">
    <source>
        <dbReference type="ARBA" id="ARBA00044196"/>
    </source>
</evidence>
<evidence type="ECO:0000313" key="10">
    <source>
        <dbReference type="EMBL" id="EJW03794.1"/>
    </source>
</evidence>
<evidence type="ECO:0000256" key="4">
    <source>
        <dbReference type="ARBA" id="ARBA00022540"/>
    </source>
</evidence>
<gene>
    <name evidence="10" type="ORF">EDEG_01923</name>
</gene>
<dbReference type="GO" id="GO:0005851">
    <property type="term" value="C:eukaryotic translation initiation factor 2B complex"/>
    <property type="evidence" value="ECO:0007669"/>
    <property type="project" value="TreeGrafter"/>
</dbReference>
<reference evidence="10 11" key="1">
    <citation type="submission" date="2011-08" db="EMBL/GenBank/DDBJ databases">
        <authorList>
            <person name="Liu Z.J."/>
            <person name="Shi F.L."/>
            <person name="Lu J.Q."/>
            <person name="Li M."/>
            <person name="Wang Z.L."/>
        </authorList>
    </citation>
    <scope>NUCLEOTIDE SEQUENCE [LARGE SCALE GENOMIC DNA]</scope>
    <source>
        <strain evidence="10 11">USNM 41457</strain>
    </source>
</reference>
<reference evidence="11" key="2">
    <citation type="submission" date="2015-07" db="EMBL/GenBank/DDBJ databases">
        <title>Contrasting host-pathogen interactions and genome evolution in two generalist and specialist microsporidian pathogens of mosquitoes.</title>
        <authorList>
            <consortium name="The Broad Institute Genomics Platform"/>
            <consortium name="The Broad Institute Genome Sequencing Center for Infectious Disease"/>
            <person name="Cuomo C.A."/>
            <person name="Sanscrainte N.D."/>
            <person name="Goldberg J.M."/>
            <person name="Heiman D."/>
            <person name="Young S."/>
            <person name="Zeng Q."/>
            <person name="Becnel J.J."/>
            <person name="Birren B.W."/>
        </authorList>
    </citation>
    <scope>NUCLEOTIDE SEQUENCE [LARGE SCALE GENOMIC DNA]</scope>
    <source>
        <strain evidence="11">USNM 41457</strain>
    </source>
</reference>
<keyword evidence="4" id="KW-0396">Initiation factor</keyword>
<dbReference type="OMA" id="SCKIRRC"/>
<evidence type="ECO:0000313" key="11">
    <source>
        <dbReference type="Proteomes" id="UP000003163"/>
    </source>
</evidence>
<feature type="domain" description="EIF2B subunit epsilon/gamma LbH" evidence="9">
    <location>
        <begin position="264"/>
        <end position="352"/>
    </location>
</feature>
<dbReference type="InterPro" id="IPR056764">
    <property type="entry name" value="LbH_EIF2B3/5"/>
</dbReference>
<dbReference type="STRING" id="1003232.J9D8E8"/>
<comment type="caution">
    <text evidence="10">The sequence shown here is derived from an EMBL/GenBank/DDBJ whole genome shotgun (WGS) entry which is preliminary data.</text>
</comment>
<dbReference type="OrthoDB" id="10250549at2759"/>
<protein>
    <recommendedName>
        <fullName evidence="6">Translation initiation factor eIF2B subunit gamma</fullName>
    </recommendedName>
    <alternativeName>
        <fullName evidence="7">eIF2B GDP-GTP exchange factor subunit gamma</fullName>
    </alternativeName>
</protein>
<accession>J9D8E8</accession>
<evidence type="ECO:0000256" key="3">
    <source>
        <dbReference type="ARBA" id="ARBA00022490"/>
    </source>
</evidence>
<evidence type="ECO:0000256" key="5">
    <source>
        <dbReference type="ARBA" id="ARBA00022917"/>
    </source>
</evidence>
<name>J9D8E8_EDHAE</name>
<dbReference type="PANTHER" id="PTHR45989">
    <property type="entry name" value="TRANSLATION INITIATION FACTOR EIF-2B SUBUNIT GAMMA"/>
    <property type="match status" value="1"/>
</dbReference>
<comment type="similarity">
    <text evidence="2">Belongs to the eIF-2B gamma/epsilon subunits family.</text>
</comment>
<keyword evidence="11" id="KW-1185">Reference proteome</keyword>
<dbReference type="HOGENOM" id="CLU_049753_0_0_1"/>
<dbReference type="Gene3D" id="3.90.550.10">
    <property type="entry name" value="Spore Coat Polysaccharide Biosynthesis Protein SpsA, Chain A"/>
    <property type="match status" value="1"/>
</dbReference>
<dbReference type="InterPro" id="IPR051960">
    <property type="entry name" value="eIF2B_gamma"/>
</dbReference>
<comment type="subunit">
    <text evidence="8">Component of the translation initiation factor 2B (eIF2B) complex which is a heterodecamer of two sets of five different subunits: alpha, beta, gamma, delta and epsilon. Subunits alpha, beta and delta comprise a regulatory subcomplex and subunits epsilon and gamma comprise a catalytic subcomplex. Within the complex, the hexameric regulatory complex resides at the center, with the two heterodimeric catalytic subcomplexes bound on opposite sides.</text>
</comment>
<evidence type="ECO:0000259" key="9">
    <source>
        <dbReference type="Pfam" id="PF25084"/>
    </source>
</evidence>
<organism evidence="10 11">
    <name type="scientific">Edhazardia aedis (strain USNM 41457)</name>
    <name type="common">Microsporidian parasite</name>
    <dbReference type="NCBI Taxonomy" id="1003232"/>
    <lineage>
        <taxon>Eukaryota</taxon>
        <taxon>Fungi</taxon>
        <taxon>Fungi incertae sedis</taxon>
        <taxon>Microsporidia</taxon>
        <taxon>Edhazardia</taxon>
    </lineage>
</organism>
<evidence type="ECO:0000256" key="8">
    <source>
        <dbReference type="ARBA" id="ARBA00046432"/>
    </source>
</evidence>
<dbReference type="GO" id="GO:0002183">
    <property type="term" value="P:cytoplasmic translational initiation"/>
    <property type="evidence" value="ECO:0007669"/>
    <property type="project" value="TreeGrafter"/>
</dbReference>